<keyword evidence="4" id="KW-0539">Nucleus</keyword>
<organism evidence="6 7">
    <name type="scientific">Sanghuangporus baumii</name>
    <name type="common">Phellinus baumii</name>
    <dbReference type="NCBI Taxonomy" id="108892"/>
    <lineage>
        <taxon>Eukaryota</taxon>
        <taxon>Fungi</taxon>
        <taxon>Dikarya</taxon>
        <taxon>Basidiomycota</taxon>
        <taxon>Agaricomycotina</taxon>
        <taxon>Agaricomycetes</taxon>
        <taxon>Hymenochaetales</taxon>
        <taxon>Hymenochaetaceae</taxon>
        <taxon>Sanghuangporus</taxon>
    </lineage>
</organism>
<gene>
    <name evidence="6" type="ORF">A7U60_g4258</name>
</gene>
<name>A0A9Q5HYV4_SANBA</name>
<comment type="caution">
    <text evidence="6">The sequence shown here is derived from an EMBL/GenBank/DDBJ whole genome shotgun (WGS) entry which is preliminary data.</text>
</comment>
<evidence type="ECO:0000256" key="2">
    <source>
        <dbReference type="ARBA" id="ARBA00004496"/>
    </source>
</evidence>
<feature type="region of interest" description="Disordered" evidence="5">
    <location>
        <begin position="416"/>
        <end position="451"/>
    </location>
</feature>
<evidence type="ECO:0000256" key="5">
    <source>
        <dbReference type="SAM" id="MobiDB-lite"/>
    </source>
</evidence>
<evidence type="ECO:0000256" key="4">
    <source>
        <dbReference type="ARBA" id="ARBA00023242"/>
    </source>
</evidence>
<dbReference type="InterPro" id="IPR044159">
    <property type="entry name" value="IQM"/>
</dbReference>
<dbReference type="EMBL" id="LNZH02000176">
    <property type="protein sequence ID" value="OCB88555.1"/>
    <property type="molecule type" value="Genomic_DNA"/>
</dbReference>
<protein>
    <submittedName>
        <fullName evidence="6">Uncharacterized protein</fullName>
    </submittedName>
</protein>
<dbReference type="GO" id="GO:0005634">
    <property type="term" value="C:nucleus"/>
    <property type="evidence" value="ECO:0007669"/>
    <property type="project" value="UniProtKB-SubCell"/>
</dbReference>
<evidence type="ECO:0000256" key="3">
    <source>
        <dbReference type="ARBA" id="ARBA00022490"/>
    </source>
</evidence>
<evidence type="ECO:0000256" key="1">
    <source>
        <dbReference type="ARBA" id="ARBA00004123"/>
    </source>
</evidence>
<dbReference type="PANTHER" id="PTHR31250:SF27">
    <property type="entry name" value="IQ DOMAIN-CONTAINING PROTEIN IQM5"/>
    <property type="match status" value="1"/>
</dbReference>
<accession>A0A9Q5HYV4</accession>
<proteinExistence type="predicted"/>
<evidence type="ECO:0000313" key="7">
    <source>
        <dbReference type="Proteomes" id="UP000757232"/>
    </source>
</evidence>
<comment type="subcellular location">
    <subcellularLocation>
        <location evidence="2">Cytoplasm</location>
    </subcellularLocation>
    <subcellularLocation>
        <location evidence="1">Nucleus</location>
    </subcellularLocation>
</comment>
<reference evidence="6" key="1">
    <citation type="submission" date="2016-06" db="EMBL/GenBank/DDBJ databases">
        <title>Draft Genome sequence of the fungus Inonotus baumii.</title>
        <authorList>
            <person name="Zhu H."/>
            <person name="Lin W."/>
        </authorList>
    </citation>
    <scope>NUCLEOTIDE SEQUENCE</scope>
    <source>
        <strain evidence="6">821</strain>
    </source>
</reference>
<dbReference type="AlphaFoldDB" id="A0A9Q5HYV4"/>
<dbReference type="Proteomes" id="UP000757232">
    <property type="component" value="Unassembled WGS sequence"/>
</dbReference>
<keyword evidence="3" id="KW-0963">Cytoplasm</keyword>
<sequence>MTLDVPGDAIVRENAALKIQRAWRSRNQKSGSLDTDERWQDAALHTKMQSMRNDAEEGRNDPTERWKRAAFLASRLQADATGSKNSMAEDSLKPDEKILETQHWLELMDRKWLEEDTEENFFKWLNRGGGKDLSLPECSREQLEKERIIYLSPEQRRLILARLTAFFLRRLFLGLNYKVKVDEKGLLRWERNNELVDTTAGRWRDSGDGSGIMPFDNVAGDTPVIHRTSFEIDPSRSNRLSTVSAGSQDSQNATHYVETSKNKNPIQRWIKRHFTIKGWTELLLRKTVRRNTWIYVADRQFNLYIGIKNTGTFQHSSFLAGGLVISAGTKVDSFRHFIKGLEERNVDLHRAEISRAELALWGIEHVKKFEKKKGEAQKRAKEKAKIVVDELTPSGEHGVWKTESQWRRDILLGRKKLPGATGGDVGDESRVPEQRLAGVNDAEDSHDKKHG</sequence>
<dbReference type="PANTHER" id="PTHR31250">
    <property type="entry name" value="IQ DOMAIN-CONTAINING PROTEIN IQM3"/>
    <property type="match status" value="1"/>
</dbReference>
<dbReference type="GO" id="GO:0005737">
    <property type="term" value="C:cytoplasm"/>
    <property type="evidence" value="ECO:0007669"/>
    <property type="project" value="UniProtKB-SubCell"/>
</dbReference>
<dbReference type="OrthoDB" id="7344096at2759"/>
<evidence type="ECO:0000313" key="6">
    <source>
        <dbReference type="EMBL" id="OCB88555.1"/>
    </source>
</evidence>
<keyword evidence="7" id="KW-1185">Reference proteome</keyword>